<keyword evidence="7" id="KW-0690">Ribosome biogenesis</keyword>
<keyword evidence="2 7" id="KW-0540">Nuclease</keyword>
<protein>
    <recommendedName>
        <fullName evidence="7">Endoribonuclease YbeY</fullName>
        <ecNumber evidence="7">3.1.-.-</ecNumber>
    </recommendedName>
</protein>
<dbReference type="PANTHER" id="PTHR46986:SF1">
    <property type="entry name" value="ENDORIBONUCLEASE YBEY, CHLOROPLASTIC"/>
    <property type="match status" value="1"/>
</dbReference>
<dbReference type="AlphaFoldDB" id="A0A5D0MHP0"/>
<dbReference type="InterPro" id="IPR002036">
    <property type="entry name" value="YbeY"/>
</dbReference>
<evidence type="ECO:0000313" key="9">
    <source>
        <dbReference type="Proteomes" id="UP000324143"/>
    </source>
</evidence>
<dbReference type="InterPro" id="IPR023091">
    <property type="entry name" value="MetalPrtase_cat_dom_sf_prd"/>
</dbReference>
<accession>A0A5D0MHP0</accession>
<proteinExistence type="inferred from homology"/>
<dbReference type="Gene3D" id="3.40.390.30">
    <property type="entry name" value="Metalloproteases ('zincins'), catalytic domain"/>
    <property type="match status" value="1"/>
</dbReference>
<comment type="similarity">
    <text evidence="1 7">Belongs to the endoribonuclease YbeY family.</text>
</comment>
<dbReference type="NCBIfam" id="TIGR00043">
    <property type="entry name" value="rRNA maturation RNase YbeY"/>
    <property type="match status" value="1"/>
</dbReference>
<evidence type="ECO:0000256" key="3">
    <source>
        <dbReference type="ARBA" id="ARBA00022723"/>
    </source>
</evidence>
<dbReference type="Proteomes" id="UP000324143">
    <property type="component" value="Unassembled WGS sequence"/>
</dbReference>
<dbReference type="InterPro" id="IPR020549">
    <property type="entry name" value="YbeY_CS"/>
</dbReference>
<evidence type="ECO:0000313" key="8">
    <source>
        <dbReference type="EMBL" id="TYB31405.1"/>
    </source>
</evidence>
<evidence type="ECO:0000256" key="5">
    <source>
        <dbReference type="ARBA" id="ARBA00022801"/>
    </source>
</evidence>
<evidence type="ECO:0000256" key="2">
    <source>
        <dbReference type="ARBA" id="ARBA00022722"/>
    </source>
</evidence>
<dbReference type="SUPFAM" id="SSF55486">
    <property type="entry name" value="Metalloproteases ('zincins'), catalytic domain"/>
    <property type="match status" value="1"/>
</dbReference>
<dbReference type="PANTHER" id="PTHR46986">
    <property type="entry name" value="ENDORIBONUCLEASE YBEY, CHLOROPLASTIC"/>
    <property type="match status" value="1"/>
</dbReference>
<keyword evidence="9" id="KW-1185">Reference proteome</keyword>
<dbReference type="EMBL" id="VSIX01000035">
    <property type="protein sequence ID" value="TYB31405.1"/>
    <property type="molecule type" value="Genomic_DNA"/>
</dbReference>
<evidence type="ECO:0000256" key="7">
    <source>
        <dbReference type="HAMAP-Rule" id="MF_00009"/>
    </source>
</evidence>
<evidence type="ECO:0000256" key="1">
    <source>
        <dbReference type="ARBA" id="ARBA00010875"/>
    </source>
</evidence>
<evidence type="ECO:0000256" key="4">
    <source>
        <dbReference type="ARBA" id="ARBA00022759"/>
    </source>
</evidence>
<dbReference type="GO" id="GO:0004521">
    <property type="term" value="F:RNA endonuclease activity"/>
    <property type="evidence" value="ECO:0007669"/>
    <property type="project" value="UniProtKB-UniRule"/>
</dbReference>
<comment type="cofactor">
    <cofactor evidence="7">
        <name>Zn(2+)</name>
        <dbReference type="ChEBI" id="CHEBI:29105"/>
    </cofactor>
    <text evidence="7">Binds 1 zinc ion.</text>
</comment>
<dbReference type="GO" id="GO:0004222">
    <property type="term" value="F:metalloendopeptidase activity"/>
    <property type="evidence" value="ECO:0007669"/>
    <property type="project" value="InterPro"/>
</dbReference>
<feature type="binding site" evidence="7">
    <location>
        <position position="114"/>
    </location>
    <ligand>
        <name>Zn(2+)</name>
        <dbReference type="ChEBI" id="CHEBI:29105"/>
        <note>catalytic</note>
    </ligand>
</feature>
<comment type="function">
    <text evidence="7">Single strand-specific metallo-endoribonuclease involved in late-stage 70S ribosome quality control and in maturation of the 3' terminus of the 16S rRNA.</text>
</comment>
<comment type="caution">
    <text evidence="8">The sequence shown here is derived from an EMBL/GenBank/DDBJ whole genome shotgun (WGS) entry which is preliminary data.</text>
</comment>
<keyword evidence="4 7" id="KW-0255">Endonuclease</keyword>
<keyword evidence="6 7" id="KW-0862">Zinc</keyword>
<reference evidence="8" key="1">
    <citation type="submission" date="2019-08" db="EMBL/GenBank/DDBJ databases">
        <title>Genomic characterization of a novel candidate phylum (ARYD3) from a high temperature, high salinity tertiary oil reservoir in north central Oklahoma, USA.</title>
        <authorList>
            <person name="Youssef N.H."/>
            <person name="Yadav A."/>
            <person name="Elshahed M.S."/>
        </authorList>
    </citation>
    <scope>NUCLEOTIDE SEQUENCE [LARGE SCALE GENOMIC DNA]</scope>
    <source>
        <strain evidence="8">ARYD3</strain>
    </source>
</reference>
<feature type="binding site" evidence="7">
    <location>
        <position position="108"/>
    </location>
    <ligand>
        <name>Zn(2+)</name>
        <dbReference type="ChEBI" id="CHEBI:29105"/>
        <note>catalytic</note>
    </ligand>
</feature>
<organism evidence="8 9">
    <name type="scientific">Candidatus Mcinerneyibacterium aminivorans</name>
    <dbReference type="NCBI Taxonomy" id="2703815"/>
    <lineage>
        <taxon>Bacteria</taxon>
        <taxon>Candidatus Macinerneyibacteriota</taxon>
        <taxon>Candidatus Mcinerneyibacteria</taxon>
        <taxon>Candidatus Mcinerneyibacteriales</taxon>
        <taxon>Candidatus Mcinerneyibacteriaceae</taxon>
        <taxon>Candidatus Mcinerneyibacterium</taxon>
    </lineage>
</organism>
<dbReference type="GO" id="GO:0008270">
    <property type="term" value="F:zinc ion binding"/>
    <property type="evidence" value="ECO:0007669"/>
    <property type="project" value="UniProtKB-UniRule"/>
</dbReference>
<feature type="binding site" evidence="7">
    <location>
        <position position="104"/>
    </location>
    <ligand>
        <name>Zn(2+)</name>
        <dbReference type="ChEBI" id="CHEBI:29105"/>
        <note>catalytic</note>
    </ligand>
</feature>
<sequence length="137" mass="16170">MLIIKYKNKEISNKINENKLINIYTKLSKDFDIEKSEVSLFFTDNSEIKEINQKYRGINKATDVISFPLKDNYDDILGEIIISYEKAKQQSKNTETELSHLFVHGMLHLLGYDHQSKKELSEMKNIEKKYIGEYEKK</sequence>
<dbReference type="GO" id="GO:0006364">
    <property type="term" value="P:rRNA processing"/>
    <property type="evidence" value="ECO:0007669"/>
    <property type="project" value="UniProtKB-UniRule"/>
</dbReference>
<evidence type="ECO:0000256" key="6">
    <source>
        <dbReference type="ARBA" id="ARBA00022833"/>
    </source>
</evidence>
<dbReference type="EC" id="3.1.-.-" evidence="7"/>
<dbReference type="GO" id="GO:0005737">
    <property type="term" value="C:cytoplasm"/>
    <property type="evidence" value="ECO:0007669"/>
    <property type="project" value="UniProtKB-SubCell"/>
</dbReference>
<gene>
    <name evidence="7 8" type="primary">ybeY</name>
    <name evidence="8" type="ORF">FXF47_04505</name>
</gene>
<dbReference type="PROSITE" id="PS01306">
    <property type="entry name" value="UPF0054"/>
    <property type="match status" value="1"/>
</dbReference>
<dbReference type="HAMAP" id="MF_00009">
    <property type="entry name" value="Endoribonucl_YbeY"/>
    <property type="match status" value="1"/>
</dbReference>
<name>A0A5D0MHP0_9BACT</name>
<keyword evidence="3 7" id="KW-0479">Metal-binding</keyword>
<keyword evidence="7" id="KW-0963">Cytoplasm</keyword>
<comment type="subcellular location">
    <subcellularLocation>
        <location evidence="7">Cytoplasm</location>
    </subcellularLocation>
</comment>
<keyword evidence="7" id="KW-0698">rRNA processing</keyword>
<keyword evidence="5 7" id="KW-0378">Hydrolase</keyword>
<dbReference type="Pfam" id="PF02130">
    <property type="entry name" value="YbeY"/>
    <property type="match status" value="1"/>
</dbReference>